<dbReference type="Proteomes" id="UP001283361">
    <property type="component" value="Unassembled WGS sequence"/>
</dbReference>
<feature type="compositionally biased region" description="Basic residues" evidence="2">
    <location>
        <begin position="35"/>
        <end position="44"/>
    </location>
</feature>
<feature type="region of interest" description="Disordered" evidence="2">
    <location>
        <begin position="1767"/>
        <end position="1792"/>
    </location>
</feature>
<evidence type="ECO:0000313" key="3">
    <source>
        <dbReference type="EMBL" id="KAK3792599.1"/>
    </source>
</evidence>
<feature type="compositionally biased region" description="Polar residues" evidence="2">
    <location>
        <begin position="1636"/>
        <end position="1653"/>
    </location>
</feature>
<organism evidence="3 4">
    <name type="scientific">Elysia crispata</name>
    <name type="common">lettuce slug</name>
    <dbReference type="NCBI Taxonomy" id="231223"/>
    <lineage>
        <taxon>Eukaryota</taxon>
        <taxon>Metazoa</taxon>
        <taxon>Spiralia</taxon>
        <taxon>Lophotrochozoa</taxon>
        <taxon>Mollusca</taxon>
        <taxon>Gastropoda</taxon>
        <taxon>Heterobranchia</taxon>
        <taxon>Euthyneura</taxon>
        <taxon>Panpulmonata</taxon>
        <taxon>Sacoglossa</taxon>
        <taxon>Placobranchoidea</taxon>
        <taxon>Plakobranchidae</taxon>
        <taxon>Elysia</taxon>
    </lineage>
</organism>
<protein>
    <submittedName>
        <fullName evidence="3">Uncharacterized protein</fullName>
    </submittedName>
</protein>
<feature type="region of interest" description="Disordered" evidence="2">
    <location>
        <begin position="914"/>
        <end position="938"/>
    </location>
</feature>
<feature type="region of interest" description="Disordered" evidence="2">
    <location>
        <begin position="1415"/>
        <end position="1437"/>
    </location>
</feature>
<gene>
    <name evidence="3" type="ORF">RRG08_009957</name>
</gene>
<feature type="region of interest" description="Disordered" evidence="2">
    <location>
        <begin position="31"/>
        <end position="75"/>
    </location>
</feature>
<feature type="region of interest" description="Disordered" evidence="2">
    <location>
        <begin position="2692"/>
        <end position="2760"/>
    </location>
</feature>
<feature type="region of interest" description="Disordered" evidence="2">
    <location>
        <begin position="103"/>
        <end position="132"/>
    </location>
</feature>
<feature type="region of interest" description="Disordered" evidence="2">
    <location>
        <begin position="2555"/>
        <end position="2622"/>
    </location>
</feature>
<feature type="compositionally biased region" description="Polar residues" evidence="2">
    <location>
        <begin position="2204"/>
        <end position="2216"/>
    </location>
</feature>
<keyword evidence="4" id="KW-1185">Reference proteome</keyword>
<keyword evidence="1" id="KW-0175">Coiled coil</keyword>
<feature type="compositionally biased region" description="Polar residues" evidence="2">
    <location>
        <begin position="1246"/>
        <end position="1264"/>
    </location>
</feature>
<feature type="region of interest" description="Disordered" evidence="2">
    <location>
        <begin position="2384"/>
        <end position="2428"/>
    </location>
</feature>
<feature type="region of interest" description="Disordered" evidence="2">
    <location>
        <begin position="1717"/>
        <end position="1745"/>
    </location>
</feature>
<feature type="compositionally biased region" description="Polar residues" evidence="2">
    <location>
        <begin position="2251"/>
        <end position="2263"/>
    </location>
</feature>
<feature type="compositionally biased region" description="Basic residues" evidence="2">
    <location>
        <begin position="2555"/>
        <end position="2565"/>
    </location>
</feature>
<feature type="compositionally biased region" description="Polar residues" evidence="2">
    <location>
        <begin position="2184"/>
        <end position="2194"/>
    </location>
</feature>
<feature type="region of interest" description="Disordered" evidence="2">
    <location>
        <begin position="1850"/>
        <end position="1871"/>
    </location>
</feature>
<feature type="compositionally biased region" description="Polar residues" evidence="2">
    <location>
        <begin position="2498"/>
        <end position="2509"/>
    </location>
</feature>
<proteinExistence type="predicted"/>
<feature type="region of interest" description="Disordered" evidence="2">
    <location>
        <begin position="481"/>
        <end position="500"/>
    </location>
</feature>
<feature type="compositionally biased region" description="Basic and acidic residues" evidence="2">
    <location>
        <begin position="1722"/>
        <end position="1735"/>
    </location>
</feature>
<feature type="region of interest" description="Disordered" evidence="2">
    <location>
        <begin position="2184"/>
        <end position="2264"/>
    </location>
</feature>
<feature type="region of interest" description="Disordered" evidence="2">
    <location>
        <begin position="1636"/>
        <end position="1658"/>
    </location>
</feature>
<feature type="compositionally biased region" description="Basic and acidic residues" evidence="2">
    <location>
        <begin position="278"/>
        <end position="300"/>
    </location>
</feature>
<evidence type="ECO:0000256" key="1">
    <source>
        <dbReference type="SAM" id="Coils"/>
    </source>
</evidence>
<name>A0AAE1E317_9GAST</name>
<feature type="compositionally biased region" description="Polar residues" evidence="2">
    <location>
        <begin position="2566"/>
        <end position="2575"/>
    </location>
</feature>
<comment type="caution">
    <text evidence="3">The sequence shown here is derived from an EMBL/GenBank/DDBJ whole genome shotgun (WGS) entry which is preliminary data.</text>
</comment>
<feature type="region of interest" description="Disordered" evidence="2">
    <location>
        <begin position="2498"/>
        <end position="2532"/>
    </location>
</feature>
<sequence>MEQERCKKELLREKKKIRNQLYKHKKREQVELRRTKSAQRKAAWRSRAAQRELKAETVVQPTLENEDVPKPQDPYCPKTVRRNCGAIASFDILTQAASESGISGNTHDLGSSPKQSSAPLTALSATDKGSNHLGSSDDDFDFLDQLLEHTHLPERLASYINQGLGYEIQDQPSVKCSESKLERANDSAVSTNTNDQGQDEMNEKMKNIVSLTTSDPAFQDFLSLLQGATVMSQPDLDAEFSIPVLDNSNDVPTEPLNLLTPKDKEHSQFPNTAFNLERQTRIEGDQHQTGKRRPEGDGDRLQTQNTQLECDESKLQTQNTQLECDENKLQTQNTQLGCNEPRLQTQNTQLECNKDILQTQNAQLECDEDNLQAQTNQSEIEEDQVQAHACKESFLEASALSELNLKAQEKSCFSSHEKKKHQNFCSVVKKRPQDFSGESFSELATNWKSTQTDSRQPLSTETEVCTETVSLHQAVNEIESNSRLELGKSGSTTQTDVSREVGLQYAHSVRTSSDTSVKSLSLNDDDNIFQTMKLEGSRDKDNVLLTHQETGVQSEESVDIDVTGDGYSGGNQQINILCPGSGPGNFSKISGVSAAKSKLNPRESHLGCKIDMIKTSSDGPSSSSFVMPEETSLSVFSLLEREAAMLLGQKFTQSHKQCAKNHEEERMTAMSIRDKTVGLGSRLKRHDLGVAAGSSRRKKGTPHKAHSSLIKCFSARQPFGKKPILEQSCKHQPPNLPHSPVKCTSHLKSSVIPALGQLLKIELPGEAGNTSLNSALDHTVANAETKILPSEKVVSRSATLRNGITNTLAKETSPGGDLAVGYMADAARDAENLVKESASSDKNLMEKKAKLPEDLISLTSTGVSSQEMPQGLEDINDSVNIKTMEIIDRCLIETLAPLVTELASKSSKMSEVTSLTGHREKRNSHVPRPSSCPNLGSKQQAKEFRINANESIEEQTEKQNIPGKILSSKVLSTYPSVSQAPLASELRGCIDPTIHCSKSLPAFSKADFKSLHVEVEKASESCHIPSKISSKSNEAIKKTVITFHKEGSAFTPSHCRKPPSRRIAPVEVSFNVPSPLQESPFSPINSVATTVFPMSLLATHTNNKNSSIVGHSCATMGSPPRHRQHDADSSSPRKLLPVMTFSNNSLPASLGNNVSARDSIFMSSHASNSGSTSPHETGIANERKVITFHSRKSAFTPAHYQKQPSRRIAPTEVLHNVSSPLQGAPVSSSPSPNKSLTSNPLATVSDDINATANMPHPDSTNFSETGRDKQSSVTSSGSSPVDPQSRNCPTSSSGTVYKDENTSENDASKQSARERQGGRSGLSLPSFDSLNVTLPPSPSRRRPRRVALTTISALNKDVPSTAVPSSSRQLWTTSSPSLLMDESKIVSSSSDLSASQSEVQAFKLLKSFIASSYGRPQPQQEITSTDQGKILDKDLGRRKKKKFKKSDHCDLGDAQNARETSILVDDYQVTPASHDVRESKFSVVSAGTVTGTQIVAQQSNFENAVKAGVNIEQCHEPHKLLCAPNRQMKSTLKCQLADNSDDVQSPASGNSSDGSRSFAVVGTVEFTSPRLKSAGCMDGANEDLIDILQKNRGACVKSAESDFQLNQRLSASSSVTYSYQQAPPVSGSSVLESGKASSVCSTHNHNQQRLRNASLSSKSVTVSSSSPFPNSTLTTSMASSSCLPVAGGTCVQDTHHSVSKKGSLLSISQDVTSSRCRAGQRKVSDSCAEQKEKQMRLSHTSTDLGPSSLLSHTSCCCSVSESNFTTKSSIEQMESSENPKTKKSRKFSMKRSNSLLPLLPALKGQQAREEEKNLPQGLKGERVRPQEVNTALILPLSGQESVTASAAPVSIDHTLPTGPTPATGYLSSSSAVHSHVQSQAQSSEQAKTLALSNGATQAWSNLITVPLPASQTSILQPVLQGDSSLSSTYVHTTCLNKQAPSHVEISPTRVSVGQDSITQRSSQYQAVHLSPNTAISSSPQTQVFLPIDQAECIRSVTRLSPGKSFASILEIERLSGPILDSRHPSARILEKVSPSYRTTPSPTDELSIPIHQSLSKVINKPLDLNQNNQSLEAEIITDQCVENSISTHQFSPSGSLEVSHRSISPFEVKKPRRLVAEYGKKPVSKVANRREQKLELGEFHLKMRQQREKFKDSRGKFVCKVSSEHKQSLKTELKHLSLDLTQWQDKQPSDSTVKSVRKAKPLSKTGQKRLSSTPSPRSDKQSRDSNGNVVAMANLAPNPPLEKREKKIMPNSMTKTDIGTSPVSGEGIEVWEQSSPAAIRNENDCTLSPENRNKAVPDNNGVKIQKETSTFSNNSLLDAELSLKLFKRRSPRKHKNQEKEEKKNVCKKHKHTTWIKDVGMSHNCGIEVILAAAYSSRCQKEDPAMHSSSVFSPPGTPRLIIDLSDDGQNRGEKSNSRHQPLQSHRKTDQTLLIKGGEQVSEGKHDPGNCFSYLDGQTSSANRKCRTIGDGECQYVTSVPLTNLQALFSMEKSPSSLQMTSKVVSGSNDESPAGLPGKKLLPRPIKSEEGRKTVDDASCALTSFCEALKASGGKKSKTKLASKKLRQSQGQKTGSYSRAKREQRRQKQDSSSVCLASDGQAQAAGSSESRSSPTAESQDRQRELEKAVAVLEGCLAAEDARRTWVEFDTGFSSSKQHSHVSPVKHLPLKKRHSFDFQPLNETLAERRSFRAGLGMESNLKPNSSSSEREIKTHNENNMSLNVSKPEAKRKSLSLGKEKRTVWQTSAGTSDKGKWSDAPQAHSTPKLQTYSLHMHQGAHQVDHVDSLPCVSETSILSESSGTSKKIDFKKVTPSKIKALVKKLYQSS</sequence>
<evidence type="ECO:0000313" key="4">
    <source>
        <dbReference type="Proteomes" id="UP001283361"/>
    </source>
</evidence>
<evidence type="ECO:0000256" key="2">
    <source>
        <dbReference type="SAM" id="MobiDB-lite"/>
    </source>
</evidence>
<feature type="compositionally biased region" description="Basic and acidic residues" evidence="2">
    <location>
        <begin position="2724"/>
        <end position="2739"/>
    </location>
</feature>
<feature type="coiled-coil region" evidence="1">
    <location>
        <begin position="347"/>
        <end position="381"/>
    </location>
</feature>
<feature type="compositionally biased region" description="Polar residues" evidence="2">
    <location>
        <begin position="1281"/>
        <end position="1295"/>
    </location>
</feature>
<feature type="compositionally biased region" description="Polar residues" evidence="2">
    <location>
        <begin position="1417"/>
        <end position="1427"/>
    </location>
</feature>
<feature type="compositionally biased region" description="Polar residues" evidence="2">
    <location>
        <begin position="1767"/>
        <end position="1778"/>
    </location>
</feature>
<feature type="compositionally biased region" description="Low complexity" evidence="2">
    <location>
        <begin position="1225"/>
        <end position="1241"/>
    </location>
</feature>
<accession>A0AAE1E317</accession>
<reference evidence="3" key="1">
    <citation type="journal article" date="2023" name="G3 (Bethesda)">
        <title>A reference genome for the long-term kleptoplast-retaining sea slug Elysia crispata morphotype clarki.</title>
        <authorList>
            <person name="Eastman K.E."/>
            <person name="Pendleton A.L."/>
            <person name="Shaikh M.A."/>
            <person name="Suttiyut T."/>
            <person name="Ogas R."/>
            <person name="Tomko P."/>
            <person name="Gavelis G."/>
            <person name="Widhalm J.R."/>
            <person name="Wisecaver J.H."/>
        </authorList>
    </citation>
    <scope>NUCLEOTIDE SEQUENCE</scope>
    <source>
        <strain evidence="3">ECLA1</strain>
    </source>
</reference>
<feature type="region of interest" description="Disordered" evidence="2">
    <location>
        <begin position="1108"/>
        <end position="1135"/>
    </location>
</feature>
<dbReference type="EMBL" id="JAWDGP010001363">
    <property type="protein sequence ID" value="KAK3792599.1"/>
    <property type="molecule type" value="Genomic_DNA"/>
</dbReference>
<feature type="compositionally biased region" description="Polar residues" evidence="2">
    <location>
        <begin position="487"/>
        <end position="496"/>
    </location>
</feature>
<feature type="region of interest" description="Disordered" evidence="2">
    <location>
        <begin position="1218"/>
        <end position="1344"/>
    </location>
</feature>
<feature type="region of interest" description="Disordered" evidence="2">
    <location>
        <begin position="277"/>
        <end position="301"/>
    </location>
</feature>
<feature type="compositionally biased region" description="Low complexity" evidence="2">
    <location>
        <begin position="2595"/>
        <end position="2615"/>
    </location>
</feature>